<evidence type="ECO:0000256" key="20">
    <source>
        <dbReference type="PIRSR" id="PIRSR634016-4"/>
    </source>
</evidence>
<keyword evidence="26" id="KW-1185">Reference proteome</keyword>
<dbReference type="Proteomes" id="UP001163046">
    <property type="component" value="Unassembled WGS sequence"/>
</dbReference>
<evidence type="ECO:0000256" key="5">
    <source>
        <dbReference type="ARBA" id="ARBA00012567"/>
    </source>
</evidence>
<evidence type="ECO:0000256" key="3">
    <source>
        <dbReference type="ARBA" id="ARBA00010136"/>
    </source>
</evidence>
<dbReference type="GO" id="GO:0005615">
    <property type="term" value="C:extracellular space"/>
    <property type="evidence" value="ECO:0007669"/>
    <property type="project" value="TreeGrafter"/>
</dbReference>
<dbReference type="Gene3D" id="1.10.390.10">
    <property type="entry name" value="Neutral Protease Domain 2"/>
    <property type="match status" value="1"/>
</dbReference>
<feature type="transmembrane region" description="Helical" evidence="22">
    <location>
        <begin position="25"/>
        <end position="46"/>
    </location>
</feature>
<evidence type="ECO:0000256" key="9">
    <source>
        <dbReference type="ARBA" id="ARBA00022723"/>
    </source>
</evidence>
<dbReference type="InterPro" id="IPR045357">
    <property type="entry name" value="Aminopeptidase_N-like_N"/>
</dbReference>
<feature type="binding site" evidence="19">
    <location>
        <position position="413"/>
    </location>
    <ligand>
        <name>Zn(2+)</name>
        <dbReference type="ChEBI" id="CHEBI:29105"/>
        <note>catalytic</note>
    </ligand>
</feature>
<sequence>MKSKEDDDGDKKESGQVFVITRTKAIVLVVIVIAIIIFVGVMSGVFSARQARKDALAEKHEVKREELEATKEPTSTPTEPTGPEPWYKIRLPQNIRPIHYDFYLDPYLEQNTFQGKVSILIKVTEKSDYMSYVLIHINDMNVTEAKVYKLAADAKPDTTTLGDELPLKKTFAYPKNDYFIFELEDDLEVGQYVLVMEYKSTFASQLNGLYISTYTNEKGEKRRLATTKFEPTDARKALPCFDEPAMKATFSTVIVHEKDYKALSNMPVTMTKNLTNGRIESHFMKSVPMSTYLLAFIVCDFKYTKSVDNPAQINQTQFALGVGRDIITYYEKYYNLGYPLPKQDMIAIPDFSSGAMENWGLITYRETALLFNEGVSSEANKQRVAVVVSHELAHQWFGNIVSPKWWNDLWLNEGFASFVEYLGVNHTQPDWEMMEQFLLSDLQRVFPLDSLASSHPISVKLSPKKIKQLFDRISYSKGASIIRMLEGFVGREKLRTVLVIT</sequence>
<evidence type="ECO:0000256" key="2">
    <source>
        <dbReference type="ARBA" id="ARBA00004606"/>
    </source>
</evidence>
<gene>
    <name evidence="25" type="ORF">OS493_003648</name>
</gene>
<dbReference type="GO" id="GO:0005737">
    <property type="term" value="C:cytoplasm"/>
    <property type="evidence" value="ECO:0007669"/>
    <property type="project" value="TreeGrafter"/>
</dbReference>
<dbReference type="SUPFAM" id="SSF55486">
    <property type="entry name" value="Metalloproteases ('zincins'), catalytic domain"/>
    <property type="match status" value="1"/>
</dbReference>
<dbReference type="OrthoDB" id="6019513at2759"/>
<comment type="subunit">
    <text evidence="4">Homodimer; disulfide-linked.</text>
</comment>
<dbReference type="InterPro" id="IPR050344">
    <property type="entry name" value="Peptidase_M1_aminopeptidases"/>
</dbReference>
<evidence type="ECO:0000256" key="16">
    <source>
        <dbReference type="ARBA" id="ARBA00023136"/>
    </source>
</evidence>
<evidence type="ECO:0000256" key="17">
    <source>
        <dbReference type="ARBA" id="ARBA00023180"/>
    </source>
</evidence>
<dbReference type="InterPro" id="IPR027268">
    <property type="entry name" value="Peptidase_M4/M1_CTD_sf"/>
</dbReference>
<comment type="cofactor">
    <cofactor evidence="19">
        <name>Zn(2+)</name>
        <dbReference type="ChEBI" id="CHEBI:29105"/>
    </cofactor>
    <text evidence="19">Binds 1 zinc ion per subunit.</text>
</comment>
<dbReference type="FunFam" id="2.60.40.1730:FF:000012">
    <property type="entry name" value="Aminopeptidase N"/>
    <property type="match status" value="1"/>
</dbReference>
<protein>
    <recommendedName>
        <fullName evidence="5">glutamyl aminopeptidase</fullName>
        <ecNumber evidence="5">3.4.11.7</ecNumber>
    </recommendedName>
</protein>
<keyword evidence="10" id="KW-0378">Hydrolase</keyword>
<dbReference type="PANTHER" id="PTHR11533:SF276">
    <property type="entry name" value="GLUTAMYL AMINOPEPTIDASE"/>
    <property type="match status" value="1"/>
</dbReference>
<keyword evidence="17" id="KW-0325">Glycoprotein</keyword>
<evidence type="ECO:0000256" key="6">
    <source>
        <dbReference type="ARBA" id="ARBA00022438"/>
    </source>
</evidence>
<feature type="compositionally biased region" description="Low complexity" evidence="21">
    <location>
        <begin position="72"/>
        <end position="85"/>
    </location>
</feature>
<keyword evidence="9 19" id="KW-0479">Metal-binding</keyword>
<evidence type="ECO:0000313" key="26">
    <source>
        <dbReference type="Proteomes" id="UP001163046"/>
    </source>
</evidence>
<dbReference type="AlphaFoldDB" id="A0A9X0A5Y7"/>
<keyword evidence="12" id="KW-0106">Calcium</keyword>
<dbReference type="CDD" id="cd09601">
    <property type="entry name" value="M1_APN-Q_like"/>
    <property type="match status" value="1"/>
</dbReference>
<dbReference type="GO" id="GO:0042277">
    <property type="term" value="F:peptide binding"/>
    <property type="evidence" value="ECO:0007669"/>
    <property type="project" value="TreeGrafter"/>
</dbReference>
<evidence type="ECO:0000256" key="8">
    <source>
        <dbReference type="ARBA" id="ARBA00022692"/>
    </source>
</evidence>
<dbReference type="Pfam" id="PF01433">
    <property type="entry name" value="Peptidase_M1"/>
    <property type="match status" value="1"/>
</dbReference>
<evidence type="ECO:0000256" key="14">
    <source>
        <dbReference type="ARBA" id="ARBA00022989"/>
    </source>
</evidence>
<evidence type="ECO:0000256" key="4">
    <source>
        <dbReference type="ARBA" id="ARBA00011748"/>
    </source>
</evidence>
<dbReference type="GO" id="GO:0006508">
    <property type="term" value="P:proteolysis"/>
    <property type="evidence" value="ECO:0007669"/>
    <property type="project" value="UniProtKB-KW"/>
</dbReference>
<feature type="compositionally biased region" description="Basic and acidic residues" evidence="21">
    <location>
        <begin position="59"/>
        <end position="71"/>
    </location>
</feature>
<dbReference type="PRINTS" id="PR00756">
    <property type="entry name" value="ALADIPTASE"/>
</dbReference>
<organism evidence="25 26">
    <name type="scientific">Desmophyllum pertusum</name>
    <dbReference type="NCBI Taxonomy" id="174260"/>
    <lineage>
        <taxon>Eukaryota</taxon>
        <taxon>Metazoa</taxon>
        <taxon>Cnidaria</taxon>
        <taxon>Anthozoa</taxon>
        <taxon>Hexacorallia</taxon>
        <taxon>Scleractinia</taxon>
        <taxon>Caryophylliina</taxon>
        <taxon>Caryophylliidae</taxon>
        <taxon>Desmophyllum</taxon>
    </lineage>
</organism>
<keyword evidence="6" id="KW-0031">Aminopeptidase</keyword>
<dbReference type="GO" id="GO:0070006">
    <property type="term" value="F:metalloaminopeptidase activity"/>
    <property type="evidence" value="ECO:0007669"/>
    <property type="project" value="TreeGrafter"/>
</dbReference>
<keyword evidence="11 19" id="KW-0862">Zinc</keyword>
<evidence type="ECO:0000256" key="21">
    <source>
        <dbReference type="SAM" id="MobiDB-lite"/>
    </source>
</evidence>
<feature type="site" description="Transition state stabilizer" evidence="20">
    <location>
        <position position="475"/>
    </location>
</feature>
<dbReference type="EMBL" id="MU825397">
    <property type="protein sequence ID" value="KAJ7393977.1"/>
    <property type="molecule type" value="Genomic_DNA"/>
</dbReference>
<dbReference type="GO" id="GO:0043171">
    <property type="term" value="P:peptide catabolic process"/>
    <property type="evidence" value="ECO:0007669"/>
    <property type="project" value="TreeGrafter"/>
</dbReference>
<evidence type="ECO:0000256" key="19">
    <source>
        <dbReference type="PIRSR" id="PIRSR634016-3"/>
    </source>
</evidence>
<feature type="binding site" evidence="19">
    <location>
        <position position="394"/>
    </location>
    <ligand>
        <name>Zn(2+)</name>
        <dbReference type="ChEBI" id="CHEBI:29105"/>
        <note>catalytic</note>
    </ligand>
</feature>
<dbReference type="Gene3D" id="2.60.40.1730">
    <property type="entry name" value="tricorn interacting facor f3 domain"/>
    <property type="match status" value="1"/>
</dbReference>
<keyword evidence="15" id="KW-0482">Metalloprotease</keyword>
<evidence type="ECO:0000259" key="23">
    <source>
        <dbReference type="Pfam" id="PF01433"/>
    </source>
</evidence>
<evidence type="ECO:0000256" key="13">
    <source>
        <dbReference type="ARBA" id="ARBA00022968"/>
    </source>
</evidence>
<evidence type="ECO:0000256" key="10">
    <source>
        <dbReference type="ARBA" id="ARBA00022801"/>
    </source>
</evidence>
<evidence type="ECO:0000256" key="22">
    <source>
        <dbReference type="SAM" id="Phobius"/>
    </source>
</evidence>
<evidence type="ECO:0000256" key="18">
    <source>
        <dbReference type="PIRSR" id="PIRSR634016-1"/>
    </source>
</evidence>
<dbReference type="InterPro" id="IPR042097">
    <property type="entry name" value="Aminopeptidase_N-like_N_sf"/>
</dbReference>
<keyword evidence="8 22" id="KW-0812">Transmembrane</keyword>
<dbReference type="InterPro" id="IPR014782">
    <property type="entry name" value="Peptidase_M1_dom"/>
</dbReference>
<dbReference type="GO" id="GO:0016020">
    <property type="term" value="C:membrane"/>
    <property type="evidence" value="ECO:0007669"/>
    <property type="project" value="UniProtKB-SubCell"/>
</dbReference>
<keyword evidence="13" id="KW-0735">Signal-anchor</keyword>
<dbReference type="PANTHER" id="PTHR11533">
    <property type="entry name" value="PROTEASE M1 ZINC METALLOPROTEASE"/>
    <property type="match status" value="1"/>
</dbReference>
<keyword evidence="16 22" id="KW-0472">Membrane</keyword>
<comment type="similarity">
    <text evidence="3">Belongs to the peptidase M1 family.</text>
</comment>
<dbReference type="InterPro" id="IPR034016">
    <property type="entry name" value="M1_APN-typ"/>
</dbReference>
<evidence type="ECO:0000256" key="1">
    <source>
        <dbReference type="ARBA" id="ARBA00001703"/>
    </source>
</evidence>
<feature type="binding site" evidence="19">
    <location>
        <position position="390"/>
    </location>
    <ligand>
        <name>Zn(2+)</name>
        <dbReference type="ChEBI" id="CHEBI:29105"/>
        <note>catalytic</note>
    </ligand>
</feature>
<feature type="region of interest" description="Disordered" evidence="21">
    <location>
        <begin position="59"/>
        <end position="86"/>
    </location>
</feature>
<evidence type="ECO:0000256" key="12">
    <source>
        <dbReference type="ARBA" id="ARBA00022837"/>
    </source>
</evidence>
<feature type="active site" description="Proton acceptor" evidence="18">
    <location>
        <position position="391"/>
    </location>
</feature>
<comment type="caution">
    <text evidence="25">The sequence shown here is derived from an EMBL/GenBank/DDBJ whole genome shotgun (WGS) entry which is preliminary data.</text>
</comment>
<feature type="domain" description="Aminopeptidase N-like N-terminal" evidence="24">
    <location>
        <begin position="97"/>
        <end position="293"/>
    </location>
</feature>
<name>A0A9X0A5Y7_9CNID</name>
<proteinExistence type="inferred from homology"/>
<evidence type="ECO:0000313" key="25">
    <source>
        <dbReference type="EMBL" id="KAJ7393977.1"/>
    </source>
</evidence>
<accession>A0A9X0A5Y7</accession>
<dbReference type="FunFam" id="1.10.390.10:FF:000016">
    <property type="entry name" value="Glutamyl aminopeptidase"/>
    <property type="match status" value="1"/>
</dbReference>
<keyword evidence="7" id="KW-0645">Protease</keyword>
<evidence type="ECO:0000256" key="15">
    <source>
        <dbReference type="ARBA" id="ARBA00023049"/>
    </source>
</evidence>
<comment type="catalytic activity">
    <reaction evidence="1">
        <text>Release of N-terminal glutamate (and to a lesser extent aspartate) from a peptide.</text>
        <dbReference type="EC" id="3.4.11.7"/>
    </reaction>
</comment>
<dbReference type="GO" id="GO:0004230">
    <property type="term" value="F:glutamyl aminopeptidase activity"/>
    <property type="evidence" value="ECO:0007669"/>
    <property type="project" value="UniProtKB-EC"/>
</dbReference>
<dbReference type="EC" id="3.4.11.7" evidence="5"/>
<feature type="domain" description="Peptidase M1 membrane alanine aminopeptidase" evidence="23">
    <location>
        <begin position="318"/>
        <end position="498"/>
    </location>
</feature>
<evidence type="ECO:0000256" key="11">
    <source>
        <dbReference type="ARBA" id="ARBA00022833"/>
    </source>
</evidence>
<reference evidence="25" key="1">
    <citation type="submission" date="2023-01" db="EMBL/GenBank/DDBJ databases">
        <title>Genome assembly of the deep-sea coral Lophelia pertusa.</title>
        <authorList>
            <person name="Herrera S."/>
            <person name="Cordes E."/>
        </authorList>
    </citation>
    <scope>NUCLEOTIDE SEQUENCE</scope>
    <source>
        <strain evidence="25">USNM1676648</strain>
        <tissue evidence="25">Polyp</tissue>
    </source>
</reference>
<comment type="subcellular location">
    <subcellularLocation>
        <location evidence="2">Membrane</location>
        <topology evidence="2">Single-pass type II membrane protein</topology>
    </subcellularLocation>
</comment>
<dbReference type="SUPFAM" id="SSF63737">
    <property type="entry name" value="Leukotriene A4 hydrolase N-terminal domain"/>
    <property type="match status" value="1"/>
</dbReference>
<evidence type="ECO:0000259" key="24">
    <source>
        <dbReference type="Pfam" id="PF17900"/>
    </source>
</evidence>
<evidence type="ECO:0000256" key="7">
    <source>
        <dbReference type="ARBA" id="ARBA00022670"/>
    </source>
</evidence>
<dbReference type="GO" id="GO:0008270">
    <property type="term" value="F:zinc ion binding"/>
    <property type="evidence" value="ECO:0007669"/>
    <property type="project" value="InterPro"/>
</dbReference>
<dbReference type="Pfam" id="PF17900">
    <property type="entry name" value="Peptidase_M1_N"/>
    <property type="match status" value="1"/>
</dbReference>
<dbReference type="InterPro" id="IPR001930">
    <property type="entry name" value="Peptidase_M1"/>
</dbReference>
<keyword evidence="14 22" id="KW-1133">Transmembrane helix</keyword>